<protein>
    <submittedName>
        <fullName evidence="1">Uncharacterized protein</fullName>
    </submittedName>
</protein>
<evidence type="ECO:0000313" key="2">
    <source>
        <dbReference type="Proteomes" id="UP000887127"/>
    </source>
</evidence>
<proteinExistence type="predicted"/>
<reference evidence="1" key="1">
    <citation type="submission" date="2019-08" db="EMBL/GenBank/DDBJ databases">
        <title>Marinilactibacillus psychrotolerans M13-2T whole genome sequencing project.</title>
        <authorList>
            <person name="Ishikawa M."/>
            <person name="Suzuki T."/>
            <person name="Matsutani M."/>
        </authorList>
    </citation>
    <scope>NUCLEOTIDE SEQUENCE</scope>
    <source>
        <strain evidence="1">M13-2T</strain>
    </source>
</reference>
<organism evidence="1 2">
    <name type="scientific">Marinilactibacillus psychrotolerans</name>
    <dbReference type="NCBI Taxonomy" id="191770"/>
    <lineage>
        <taxon>Bacteria</taxon>
        <taxon>Bacillati</taxon>
        <taxon>Bacillota</taxon>
        <taxon>Bacilli</taxon>
        <taxon>Lactobacillales</taxon>
        <taxon>Carnobacteriaceae</taxon>
        <taxon>Marinilactibacillus</taxon>
    </lineage>
</organism>
<dbReference type="AlphaFoldDB" id="A0AAV3WXG2"/>
<accession>A0AAV3WXG2</accession>
<name>A0AAV3WXG2_9LACT</name>
<sequence>MNNYFDQTIKTQADLDEYKDFQVWMNKVLNESISDIIYAVKEGEEGMQKGHKKIEMFKQIQ</sequence>
<dbReference type="Proteomes" id="UP000887127">
    <property type="component" value="Unassembled WGS sequence"/>
</dbReference>
<dbReference type="GeneID" id="96912373"/>
<dbReference type="EMBL" id="BKBI01000023">
    <property type="protein sequence ID" value="GEQ36827.1"/>
    <property type="molecule type" value="Genomic_DNA"/>
</dbReference>
<comment type="caution">
    <text evidence="1">The sequence shown here is derived from an EMBL/GenBank/DDBJ whole genome shotgun (WGS) entry which is preliminary data.</text>
</comment>
<dbReference type="RefSeq" id="WP_091763306.1">
    <property type="nucleotide sequence ID" value="NZ_BJVX01000028.1"/>
</dbReference>
<evidence type="ECO:0000313" key="1">
    <source>
        <dbReference type="EMBL" id="GEQ36827.1"/>
    </source>
</evidence>
<gene>
    <name evidence="1" type="ORF">M132T_23350</name>
</gene>